<dbReference type="Proteomes" id="UP000327143">
    <property type="component" value="Chromosome"/>
</dbReference>
<evidence type="ECO:0000313" key="1">
    <source>
        <dbReference type="EMBL" id="QEU84365.1"/>
    </source>
</evidence>
<gene>
    <name evidence="1" type="ORF">CP969_06440</name>
</gene>
<proteinExistence type="predicted"/>
<keyword evidence="2" id="KW-1185">Reference proteome</keyword>
<reference evidence="1 2" key="1">
    <citation type="submission" date="2017-09" db="EMBL/GenBank/DDBJ databases">
        <authorList>
            <person name="Lee N."/>
            <person name="Cho B.-K."/>
        </authorList>
    </citation>
    <scope>NUCLEOTIDE SEQUENCE [LARGE SCALE GENOMIC DNA]</scope>
    <source>
        <strain evidence="1 2">ATCC 39115</strain>
    </source>
</reference>
<protein>
    <submittedName>
        <fullName evidence="1">Uncharacterized protein</fullName>
    </submittedName>
</protein>
<dbReference type="EMBL" id="CP023700">
    <property type="protein sequence ID" value="QEU84365.1"/>
    <property type="molecule type" value="Genomic_DNA"/>
</dbReference>
<name>A0ABX6AAQ7_STRVD</name>
<accession>A0ABX6AAQ7</accession>
<organism evidence="1 2">
    <name type="scientific">Streptomyces viridosporus T7A</name>
    <dbReference type="NCBI Taxonomy" id="665577"/>
    <lineage>
        <taxon>Bacteria</taxon>
        <taxon>Bacillati</taxon>
        <taxon>Actinomycetota</taxon>
        <taxon>Actinomycetes</taxon>
        <taxon>Kitasatosporales</taxon>
        <taxon>Streptomycetaceae</taxon>
        <taxon>Streptomyces</taxon>
    </lineage>
</organism>
<evidence type="ECO:0000313" key="2">
    <source>
        <dbReference type="Proteomes" id="UP000327143"/>
    </source>
</evidence>
<sequence length="78" mass="7727">MSLQRAACEPVAGAGAVALDHGMAGAGIALPAQVDARTVDVRTAREGEVRDALLSATSMPPRTARACGSGVAGGHWTG</sequence>